<evidence type="ECO:0000256" key="6">
    <source>
        <dbReference type="ARBA" id="ARBA00022962"/>
    </source>
</evidence>
<dbReference type="Pfam" id="PF13522">
    <property type="entry name" value="GATase_6"/>
    <property type="match status" value="1"/>
</dbReference>
<dbReference type="InterPro" id="IPR033738">
    <property type="entry name" value="AsnB_N"/>
</dbReference>
<evidence type="ECO:0000256" key="5">
    <source>
        <dbReference type="ARBA" id="ARBA00022840"/>
    </source>
</evidence>
<dbReference type="Gene3D" id="3.40.50.620">
    <property type="entry name" value="HUPs"/>
    <property type="match status" value="1"/>
</dbReference>
<dbReference type="GO" id="GO:0004066">
    <property type="term" value="F:asparagine synthase (glutamine-hydrolyzing) activity"/>
    <property type="evidence" value="ECO:0007669"/>
    <property type="project" value="UniProtKB-EC"/>
</dbReference>
<accession>A0ABT8L331</accession>
<dbReference type="InterPro" id="IPR051786">
    <property type="entry name" value="ASN_synthetase/amidase"/>
</dbReference>
<evidence type="ECO:0000313" key="10">
    <source>
        <dbReference type="Proteomes" id="UP001172083"/>
    </source>
</evidence>
<dbReference type="InterPro" id="IPR006426">
    <property type="entry name" value="Asn_synth_AEB"/>
</dbReference>
<evidence type="ECO:0000313" key="9">
    <source>
        <dbReference type="EMBL" id="MDN5211442.1"/>
    </source>
</evidence>
<dbReference type="PIRSF" id="PIRSF001589">
    <property type="entry name" value="Asn_synthetase_glu-h"/>
    <property type="match status" value="1"/>
</dbReference>
<dbReference type="Proteomes" id="UP001172083">
    <property type="component" value="Unassembled WGS sequence"/>
</dbReference>
<evidence type="ECO:0000256" key="1">
    <source>
        <dbReference type="ARBA" id="ARBA00005187"/>
    </source>
</evidence>
<proteinExistence type="inferred from homology"/>
<dbReference type="SUPFAM" id="SSF52402">
    <property type="entry name" value="Adenine nucleotide alpha hydrolases-like"/>
    <property type="match status" value="1"/>
</dbReference>
<keyword evidence="10" id="KW-1185">Reference proteome</keyword>
<keyword evidence="4" id="KW-0547">Nucleotide-binding</keyword>
<name>A0ABT8L331_9BACT</name>
<sequence length="620" mass="70938">MCGIFGEFTRSSGLLDKTAFMQLNALSFQRGPDSSGHYSNDENIQLGFNRLAILDLSINGAQPMHSPSGRYSVVFNGEVYNHLEIRELLVAKNLTFKGTSDTETIVNALDLWGIRPTIERLDGMFGIGIYDHQNKSLHLVRDFAGIKPLHYGISDGHLVFASQYNQVSQHPKFKDKSIDPEILKLYLRQHFIPAPFGILKDTYQVMPGEIVTITHDFQVKKERYWEFPDDCEPDIYEEKEALNFIAEALDLAVRDELLSDVPLGSFLSGGIDSPLICYYAAKNFPQQLKAFTIGSDSKIHDESEDASTYSDFMSLDLLLRKMDSEEAMGQLENAMASLSEPFADPSIIPTYLVSKLAREKVTVALSGDGGDELFFGYERFWSVLKNRSFHRLPSPLKYLLYGTDRALFKNKFVNSNLLFETFGEGHFTGHSRMSEDLVNQIFPDLGQVQIPEAYDVYRYEDGRSVKEILGKMRKAEFYGMMQKTLLKVDRASMANSLEIRVPFLKKSFIEASWRVDPLLSYGPDKKKELLKKLLRSHFPKAPIDNRKRGFSVPLDKWMREGLQQPFQNLLIDNRKTHEDFNIDSARLSALFDQHQSGQKDNKWSLFTIYSLFKWKICQEK</sequence>
<keyword evidence="9" id="KW-0436">Ligase</keyword>
<dbReference type="EMBL" id="JAUJEB010000001">
    <property type="protein sequence ID" value="MDN5211442.1"/>
    <property type="molecule type" value="Genomic_DNA"/>
</dbReference>
<dbReference type="EC" id="6.3.5.4" evidence="3"/>
<feature type="domain" description="Glutamine amidotransferase type-2" evidence="8">
    <location>
        <begin position="2"/>
        <end position="216"/>
    </location>
</feature>
<dbReference type="SUPFAM" id="SSF56235">
    <property type="entry name" value="N-terminal nucleophile aminohydrolases (Ntn hydrolases)"/>
    <property type="match status" value="1"/>
</dbReference>
<evidence type="ECO:0000256" key="4">
    <source>
        <dbReference type="ARBA" id="ARBA00022741"/>
    </source>
</evidence>
<dbReference type="PANTHER" id="PTHR43284">
    <property type="entry name" value="ASPARAGINE SYNTHETASE (GLUTAMINE-HYDROLYZING)"/>
    <property type="match status" value="1"/>
</dbReference>
<dbReference type="NCBIfam" id="TIGR01536">
    <property type="entry name" value="asn_synth_AEB"/>
    <property type="match status" value="1"/>
</dbReference>
<evidence type="ECO:0000256" key="3">
    <source>
        <dbReference type="ARBA" id="ARBA00012737"/>
    </source>
</evidence>
<dbReference type="PANTHER" id="PTHR43284:SF1">
    <property type="entry name" value="ASPARAGINE SYNTHETASE"/>
    <property type="match status" value="1"/>
</dbReference>
<gene>
    <name evidence="9" type="primary">asnB</name>
    <name evidence="9" type="ORF">QQ020_05250</name>
</gene>
<keyword evidence="5" id="KW-0067">ATP-binding</keyword>
<evidence type="ECO:0000259" key="8">
    <source>
        <dbReference type="PROSITE" id="PS51278"/>
    </source>
</evidence>
<dbReference type="CDD" id="cd00712">
    <property type="entry name" value="AsnB"/>
    <property type="match status" value="1"/>
</dbReference>
<organism evidence="9 10">
    <name type="scientific">Agaribacillus aureus</name>
    <dbReference type="NCBI Taxonomy" id="3051825"/>
    <lineage>
        <taxon>Bacteria</taxon>
        <taxon>Pseudomonadati</taxon>
        <taxon>Bacteroidota</taxon>
        <taxon>Cytophagia</taxon>
        <taxon>Cytophagales</taxon>
        <taxon>Splendidivirgaceae</taxon>
        <taxon>Agaribacillus</taxon>
    </lineage>
</organism>
<evidence type="ECO:0000256" key="7">
    <source>
        <dbReference type="ARBA" id="ARBA00048741"/>
    </source>
</evidence>
<comment type="catalytic activity">
    <reaction evidence="7">
        <text>L-aspartate + L-glutamine + ATP + H2O = L-asparagine + L-glutamate + AMP + diphosphate + H(+)</text>
        <dbReference type="Rhea" id="RHEA:12228"/>
        <dbReference type="ChEBI" id="CHEBI:15377"/>
        <dbReference type="ChEBI" id="CHEBI:15378"/>
        <dbReference type="ChEBI" id="CHEBI:29985"/>
        <dbReference type="ChEBI" id="CHEBI:29991"/>
        <dbReference type="ChEBI" id="CHEBI:30616"/>
        <dbReference type="ChEBI" id="CHEBI:33019"/>
        <dbReference type="ChEBI" id="CHEBI:58048"/>
        <dbReference type="ChEBI" id="CHEBI:58359"/>
        <dbReference type="ChEBI" id="CHEBI:456215"/>
        <dbReference type="EC" id="6.3.5.4"/>
    </reaction>
</comment>
<dbReference type="CDD" id="cd01991">
    <property type="entry name" value="Asn_synthase_B_C"/>
    <property type="match status" value="1"/>
</dbReference>
<dbReference type="InterPro" id="IPR029055">
    <property type="entry name" value="Ntn_hydrolases_N"/>
</dbReference>
<dbReference type="Gene3D" id="3.60.20.10">
    <property type="entry name" value="Glutamine Phosphoribosylpyrophosphate, subunit 1, domain 1"/>
    <property type="match status" value="1"/>
</dbReference>
<protein>
    <recommendedName>
        <fullName evidence="3">asparagine synthase (glutamine-hydrolyzing)</fullName>
        <ecNumber evidence="3">6.3.5.4</ecNumber>
    </recommendedName>
</protein>
<evidence type="ECO:0000256" key="2">
    <source>
        <dbReference type="ARBA" id="ARBA00005752"/>
    </source>
</evidence>
<dbReference type="RefSeq" id="WP_346756775.1">
    <property type="nucleotide sequence ID" value="NZ_JAUJEB010000001.1"/>
</dbReference>
<reference evidence="9" key="1">
    <citation type="submission" date="2023-06" db="EMBL/GenBank/DDBJ databases">
        <title>Genomic of Agaribacillus aureum.</title>
        <authorList>
            <person name="Wang G."/>
        </authorList>
    </citation>
    <scope>NUCLEOTIDE SEQUENCE</scope>
    <source>
        <strain evidence="9">BMA12</strain>
    </source>
</reference>
<dbReference type="Pfam" id="PF00733">
    <property type="entry name" value="Asn_synthase"/>
    <property type="match status" value="1"/>
</dbReference>
<comment type="caution">
    <text evidence="9">The sequence shown here is derived from an EMBL/GenBank/DDBJ whole genome shotgun (WGS) entry which is preliminary data.</text>
</comment>
<dbReference type="InterPro" id="IPR014729">
    <property type="entry name" value="Rossmann-like_a/b/a_fold"/>
</dbReference>
<keyword evidence="6" id="KW-0315">Glutamine amidotransferase</keyword>
<dbReference type="InterPro" id="IPR017932">
    <property type="entry name" value="GATase_2_dom"/>
</dbReference>
<dbReference type="PROSITE" id="PS51278">
    <property type="entry name" value="GATASE_TYPE_2"/>
    <property type="match status" value="1"/>
</dbReference>
<comment type="similarity">
    <text evidence="2">Belongs to the asparagine synthetase family.</text>
</comment>
<dbReference type="InterPro" id="IPR001962">
    <property type="entry name" value="Asn_synthase"/>
</dbReference>
<comment type="pathway">
    <text evidence="1">Amino-acid biosynthesis; L-asparagine biosynthesis; L-asparagine from L-aspartate (L-Gln route): step 1/1.</text>
</comment>